<evidence type="ECO:0000313" key="7">
    <source>
        <dbReference type="EMBL" id="KAK6941302.1"/>
    </source>
</evidence>
<accession>A0AAN8W4A8</accession>
<dbReference type="InterPro" id="IPR000490">
    <property type="entry name" value="Glyco_hydro_17"/>
</dbReference>
<organism evidence="7 8">
    <name type="scientific">Dillenia turbinata</name>
    <dbReference type="NCBI Taxonomy" id="194707"/>
    <lineage>
        <taxon>Eukaryota</taxon>
        <taxon>Viridiplantae</taxon>
        <taxon>Streptophyta</taxon>
        <taxon>Embryophyta</taxon>
        <taxon>Tracheophyta</taxon>
        <taxon>Spermatophyta</taxon>
        <taxon>Magnoliopsida</taxon>
        <taxon>eudicotyledons</taxon>
        <taxon>Gunneridae</taxon>
        <taxon>Pentapetalae</taxon>
        <taxon>Dilleniales</taxon>
        <taxon>Dilleniaceae</taxon>
        <taxon>Dillenia</taxon>
    </lineage>
</organism>
<evidence type="ECO:0000256" key="1">
    <source>
        <dbReference type="ARBA" id="ARBA00008773"/>
    </source>
</evidence>
<evidence type="ECO:0000256" key="6">
    <source>
        <dbReference type="SAM" id="SignalP"/>
    </source>
</evidence>
<keyword evidence="6" id="KW-0732">Signal</keyword>
<evidence type="ECO:0000256" key="4">
    <source>
        <dbReference type="RuleBase" id="RU004335"/>
    </source>
</evidence>
<evidence type="ECO:0000256" key="2">
    <source>
        <dbReference type="ARBA" id="ARBA00022801"/>
    </source>
</evidence>
<dbReference type="Proteomes" id="UP001370490">
    <property type="component" value="Unassembled WGS sequence"/>
</dbReference>
<dbReference type="GO" id="GO:0005975">
    <property type="term" value="P:carbohydrate metabolic process"/>
    <property type="evidence" value="ECO:0007669"/>
    <property type="project" value="InterPro"/>
</dbReference>
<dbReference type="Pfam" id="PF00332">
    <property type="entry name" value="Glyco_hydro_17"/>
    <property type="match status" value="1"/>
</dbReference>
<keyword evidence="8" id="KW-1185">Reference proteome</keyword>
<dbReference type="SUPFAM" id="SSF51445">
    <property type="entry name" value="(Trans)glycosidases"/>
    <property type="match status" value="1"/>
</dbReference>
<gene>
    <name evidence="7" type="ORF">RJ641_026679</name>
</gene>
<dbReference type="EMBL" id="JBAMMX010000004">
    <property type="protein sequence ID" value="KAK6941302.1"/>
    <property type="molecule type" value="Genomic_DNA"/>
</dbReference>
<proteinExistence type="inferred from homology"/>
<comment type="similarity">
    <text evidence="1 4">Belongs to the glycosyl hydrolase 17 family.</text>
</comment>
<dbReference type="GO" id="GO:0004553">
    <property type="term" value="F:hydrolase activity, hydrolyzing O-glycosyl compounds"/>
    <property type="evidence" value="ECO:0007669"/>
    <property type="project" value="InterPro"/>
</dbReference>
<dbReference type="Gene3D" id="3.20.20.80">
    <property type="entry name" value="Glycosidases"/>
    <property type="match status" value="1"/>
</dbReference>
<evidence type="ECO:0000313" key="8">
    <source>
        <dbReference type="Proteomes" id="UP001370490"/>
    </source>
</evidence>
<keyword evidence="3 5" id="KW-0326">Glycosidase</keyword>
<reference evidence="7 8" key="1">
    <citation type="submission" date="2023-12" db="EMBL/GenBank/DDBJ databases">
        <title>A high-quality genome assembly for Dillenia turbinata (Dilleniales).</title>
        <authorList>
            <person name="Chanderbali A."/>
        </authorList>
    </citation>
    <scope>NUCLEOTIDE SEQUENCE [LARGE SCALE GENOMIC DNA]</scope>
    <source>
        <strain evidence="7">LSX21</strain>
        <tissue evidence="7">Leaf</tissue>
    </source>
</reference>
<protein>
    <submittedName>
        <fullName evidence="7">Glycoside hydrolase family 17</fullName>
    </submittedName>
</protein>
<dbReference type="PROSITE" id="PS00587">
    <property type="entry name" value="GLYCOSYL_HYDROL_F17"/>
    <property type="match status" value="1"/>
</dbReference>
<evidence type="ECO:0000256" key="5">
    <source>
        <dbReference type="RuleBase" id="RU004336"/>
    </source>
</evidence>
<dbReference type="PANTHER" id="PTHR32227">
    <property type="entry name" value="GLUCAN ENDO-1,3-BETA-GLUCOSIDASE BG1-RELATED-RELATED"/>
    <property type="match status" value="1"/>
</dbReference>
<feature type="signal peptide" evidence="6">
    <location>
        <begin position="1"/>
        <end position="26"/>
    </location>
</feature>
<dbReference type="AlphaFoldDB" id="A0AAN8W4A8"/>
<dbReference type="InterPro" id="IPR044965">
    <property type="entry name" value="Glyco_hydro_17_plant"/>
</dbReference>
<name>A0AAN8W4A8_9MAGN</name>
<feature type="chain" id="PRO_5042969554" evidence="6">
    <location>
        <begin position="27"/>
        <end position="340"/>
    </location>
</feature>
<sequence length="340" mass="36926">MMLSSSSGLWIGLLVLAATALYTAEAVNNVGVCYGMQGDDLPSPQDVINLYQKYNIAKIRLFDPVPEALEALSGSGLEINIGVTNQDIPTIAQSQEDARAWFADHISNYLSDMSTLKYIAVGNEVIPDEFSESVLPAMQFLNGVVSELGLSTKITTVVGGKVLGESFPPSASEFSDASVGYMRDILSFLSSTSAPLMVNVYPYFAYSSDPSHISLAYAQFTSEEVVVRDGDLGYKNIFDAMVDSFVWSMEKANGGDVSIVVSESGWPSAGNGNFTSTELASSYNTNFFQHVRDPNGTPKRPGANIEGFIFAMFNEDQKPAGVEQNWGLFYPNMEPVYKVF</sequence>
<dbReference type="InterPro" id="IPR017853">
    <property type="entry name" value="GH"/>
</dbReference>
<dbReference type="FunFam" id="3.20.20.80:FF:000010">
    <property type="entry name" value="glucan endo-1,3-beta-glucosidase, basic"/>
    <property type="match status" value="1"/>
</dbReference>
<evidence type="ECO:0000256" key="3">
    <source>
        <dbReference type="ARBA" id="ARBA00023295"/>
    </source>
</evidence>
<keyword evidence="2 5" id="KW-0378">Hydrolase</keyword>
<comment type="caution">
    <text evidence="7">The sequence shown here is derived from an EMBL/GenBank/DDBJ whole genome shotgun (WGS) entry which is preliminary data.</text>
</comment>